<dbReference type="SUPFAM" id="SSF52743">
    <property type="entry name" value="Subtilisin-like"/>
    <property type="match status" value="1"/>
</dbReference>
<evidence type="ECO:0000313" key="1">
    <source>
        <dbReference type="EMBL" id="KAJ0203257.1"/>
    </source>
</evidence>
<organism evidence="1 2">
    <name type="scientific">Lactuca sativa</name>
    <name type="common">Garden lettuce</name>
    <dbReference type="NCBI Taxonomy" id="4236"/>
    <lineage>
        <taxon>Eukaryota</taxon>
        <taxon>Viridiplantae</taxon>
        <taxon>Streptophyta</taxon>
        <taxon>Embryophyta</taxon>
        <taxon>Tracheophyta</taxon>
        <taxon>Spermatophyta</taxon>
        <taxon>Magnoliopsida</taxon>
        <taxon>eudicotyledons</taxon>
        <taxon>Gunneridae</taxon>
        <taxon>Pentapetalae</taxon>
        <taxon>asterids</taxon>
        <taxon>campanulids</taxon>
        <taxon>Asterales</taxon>
        <taxon>Asteraceae</taxon>
        <taxon>Cichorioideae</taxon>
        <taxon>Cichorieae</taxon>
        <taxon>Lactucinae</taxon>
        <taxon>Lactuca</taxon>
    </lineage>
</organism>
<evidence type="ECO:0008006" key="3">
    <source>
        <dbReference type="Google" id="ProtNLM"/>
    </source>
</evidence>
<dbReference type="GO" id="GO:0004252">
    <property type="term" value="F:serine-type endopeptidase activity"/>
    <property type="evidence" value="ECO:0007669"/>
    <property type="project" value="InterPro"/>
</dbReference>
<dbReference type="PROSITE" id="PS00137">
    <property type="entry name" value="SUBTILASE_HIS"/>
    <property type="match status" value="1"/>
</dbReference>
<gene>
    <name evidence="1" type="ORF">LSAT_V11C500289480</name>
</gene>
<accession>A0A9R1VA60</accession>
<dbReference type="GO" id="GO:0006508">
    <property type="term" value="P:proteolysis"/>
    <property type="evidence" value="ECO:0007669"/>
    <property type="project" value="InterPro"/>
</dbReference>
<reference evidence="1 2" key="1">
    <citation type="journal article" date="2017" name="Nat. Commun.">
        <title>Genome assembly with in vitro proximity ligation data and whole-genome triplication in lettuce.</title>
        <authorList>
            <person name="Reyes-Chin-Wo S."/>
            <person name="Wang Z."/>
            <person name="Yang X."/>
            <person name="Kozik A."/>
            <person name="Arikit S."/>
            <person name="Song C."/>
            <person name="Xia L."/>
            <person name="Froenicke L."/>
            <person name="Lavelle D.O."/>
            <person name="Truco M.J."/>
            <person name="Xia R."/>
            <person name="Zhu S."/>
            <person name="Xu C."/>
            <person name="Xu H."/>
            <person name="Xu X."/>
            <person name="Cox K."/>
            <person name="Korf I."/>
            <person name="Meyers B.C."/>
            <person name="Michelmore R.W."/>
        </authorList>
    </citation>
    <scope>NUCLEOTIDE SEQUENCE [LARGE SCALE GENOMIC DNA]</scope>
    <source>
        <strain evidence="2">cv. Salinas</strain>
        <tissue evidence="1">Seedlings</tissue>
    </source>
</reference>
<evidence type="ECO:0000313" key="2">
    <source>
        <dbReference type="Proteomes" id="UP000235145"/>
    </source>
</evidence>
<dbReference type="EMBL" id="NBSK02000005">
    <property type="protein sequence ID" value="KAJ0203257.1"/>
    <property type="molecule type" value="Genomic_DNA"/>
</dbReference>
<name>A0A9R1VA60_LACSA</name>
<keyword evidence="2" id="KW-1185">Reference proteome</keyword>
<dbReference type="Proteomes" id="UP000235145">
    <property type="component" value="Unassembled WGS sequence"/>
</dbReference>
<protein>
    <recommendedName>
        <fullName evidence="3">Peptidase S8/S53 domain-containing protein</fullName>
    </recommendedName>
</protein>
<dbReference type="AlphaFoldDB" id="A0A9R1VA60"/>
<sequence>MGGRKLGRSSRQCRLLMECKNWTNENSLNDNLGHGTFVAGVIASENTEYLGFAPNVETYDFCVFTDAQVTHTHIHYSSLLFLSSKLC</sequence>
<dbReference type="Gene3D" id="3.40.50.200">
    <property type="entry name" value="Peptidase S8/S53 domain"/>
    <property type="match status" value="1"/>
</dbReference>
<dbReference type="InterPro" id="IPR036852">
    <property type="entry name" value="Peptidase_S8/S53_dom_sf"/>
</dbReference>
<comment type="caution">
    <text evidence="1">The sequence shown here is derived from an EMBL/GenBank/DDBJ whole genome shotgun (WGS) entry which is preliminary data.</text>
</comment>
<proteinExistence type="predicted"/>
<dbReference type="InterPro" id="IPR022398">
    <property type="entry name" value="Peptidase_S8_His-AS"/>
</dbReference>